<evidence type="ECO:0000256" key="11">
    <source>
        <dbReference type="PIRNR" id="PIRNR001362"/>
    </source>
</evidence>
<comment type="catalytic activity">
    <reaction evidence="1">
        <text>(2S,3R)-3-hydroxybutane-1,2,3-tricarboxylate = pyruvate + succinate</text>
        <dbReference type="Rhea" id="RHEA:16809"/>
        <dbReference type="ChEBI" id="CHEBI:15361"/>
        <dbReference type="ChEBI" id="CHEBI:30031"/>
        <dbReference type="ChEBI" id="CHEBI:57429"/>
        <dbReference type="EC" id="4.1.3.30"/>
    </reaction>
</comment>
<dbReference type="GO" id="GO:0006097">
    <property type="term" value="P:glyoxylate cycle"/>
    <property type="evidence" value="ECO:0007669"/>
    <property type="project" value="UniProtKB-KW"/>
</dbReference>
<comment type="caution">
    <text evidence="15">The sequence shown here is derived from an EMBL/GenBank/DDBJ whole genome shotgun (WGS) entry which is preliminary data.</text>
</comment>
<comment type="pathway">
    <text evidence="2">Carbohydrate metabolism; glyoxylate cycle; (S)-malate from isocitrate: step 1/2.</text>
</comment>
<dbReference type="EMBL" id="MU858047">
    <property type="protein sequence ID" value="KAK4219602.1"/>
    <property type="molecule type" value="Genomic_DNA"/>
</dbReference>
<dbReference type="PIRSF" id="PIRSF001362">
    <property type="entry name" value="Isocit_lyase"/>
    <property type="match status" value="1"/>
</dbReference>
<feature type="binding site" evidence="13">
    <location>
        <begin position="106"/>
        <end position="108"/>
    </location>
    <ligand>
        <name>substrate</name>
    </ligand>
</feature>
<evidence type="ECO:0000256" key="1">
    <source>
        <dbReference type="ARBA" id="ARBA00001050"/>
    </source>
</evidence>
<dbReference type="Gene3D" id="3.20.20.60">
    <property type="entry name" value="Phosphoenolpyruvate-binding domains"/>
    <property type="match status" value="1"/>
</dbReference>
<evidence type="ECO:0000313" key="16">
    <source>
        <dbReference type="Proteomes" id="UP001301769"/>
    </source>
</evidence>
<evidence type="ECO:0000256" key="4">
    <source>
        <dbReference type="ARBA" id="ARBA00011881"/>
    </source>
</evidence>
<evidence type="ECO:0000256" key="9">
    <source>
        <dbReference type="ARBA" id="ARBA00023239"/>
    </source>
</evidence>
<dbReference type="AlphaFoldDB" id="A0AAN6YMT9"/>
<dbReference type="GO" id="GO:0046421">
    <property type="term" value="F:methylisocitrate lyase activity"/>
    <property type="evidence" value="ECO:0007669"/>
    <property type="project" value="UniProtKB-EC"/>
</dbReference>
<feature type="binding site" evidence="13">
    <location>
        <position position="468"/>
    </location>
    <ligand>
        <name>substrate</name>
    </ligand>
</feature>
<proteinExistence type="inferred from homology"/>
<dbReference type="PROSITE" id="PS00161">
    <property type="entry name" value="ISOCITRATE_LYASE"/>
    <property type="match status" value="1"/>
</dbReference>
<dbReference type="GO" id="GO:0046872">
    <property type="term" value="F:metal ion binding"/>
    <property type="evidence" value="ECO:0007669"/>
    <property type="project" value="UniProtKB-KW"/>
</dbReference>
<dbReference type="PANTHER" id="PTHR21631:SF3">
    <property type="entry name" value="BIFUNCTIONAL GLYOXYLATE CYCLE PROTEIN"/>
    <property type="match status" value="1"/>
</dbReference>
<keyword evidence="7" id="KW-0816">Tricarboxylic acid cycle</keyword>
<dbReference type="Gene3D" id="1.10.10.850">
    <property type="match status" value="1"/>
</dbReference>
<feature type="binding site" evidence="13">
    <location>
        <position position="252"/>
    </location>
    <ligand>
        <name>substrate</name>
    </ligand>
</feature>
<dbReference type="FunFam" id="1.10.10.850:FF:000001">
    <property type="entry name" value="Isocitrate lyase"/>
    <property type="match status" value="1"/>
</dbReference>
<dbReference type="Proteomes" id="UP001301769">
    <property type="component" value="Unassembled WGS sequence"/>
</dbReference>
<evidence type="ECO:0000256" key="12">
    <source>
        <dbReference type="PIRSR" id="PIRSR001362-1"/>
    </source>
</evidence>
<reference evidence="15" key="2">
    <citation type="submission" date="2023-05" db="EMBL/GenBank/DDBJ databases">
        <authorList>
            <consortium name="Lawrence Berkeley National Laboratory"/>
            <person name="Steindorff A."/>
            <person name="Hensen N."/>
            <person name="Bonometti L."/>
            <person name="Westerberg I."/>
            <person name="Brannstrom I.O."/>
            <person name="Guillou S."/>
            <person name="Cros-Aarteil S."/>
            <person name="Calhoun S."/>
            <person name="Haridas S."/>
            <person name="Kuo A."/>
            <person name="Mondo S."/>
            <person name="Pangilinan J."/>
            <person name="Riley R."/>
            <person name="Labutti K."/>
            <person name="Andreopoulos B."/>
            <person name="Lipzen A."/>
            <person name="Chen C."/>
            <person name="Yanf M."/>
            <person name="Daum C."/>
            <person name="Ng V."/>
            <person name="Clum A."/>
            <person name="Ohm R."/>
            <person name="Martin F."/>
            <person name="Silar P."/>
            <person name="Natvig D."/>
            <person name="Lalanne C."/>
            <person name="Gautier V."/>
            <person name="Ament-Velasquez S.L."/>
            <person name="Kruys A."/>
            <person name="Hutchinson M.I."/>
            <person name="Powell A.J."/>
            <person name="Barry K."/>
            <person name="Miller A.N."/>
            <person name="Grigoriev I.V."/>
            <person name="Debuchy R."/>
            <person name="Gladieux P."/>
            <person name="Thoren M.H."/>
            <person name="Johannesson H."/>
        </authorList>
    </citation>
    <scope>NUCLEOTIDE SEQUENCE</scope>
    <source>
        <strain evidence="15">PSN293</strain>
    </source>
</reference>
<feature type="binding site" evidence="13">
    <location>
        <begin position="434"/>
        <end position="438"/>
    </location>
    <ligand>
        <name>substrate</name>
    </ligand>
</feature>
<dbReference type="GO" id="GO:0004451">
    <property type="term" value="F:isocitrate lyase activity"/>
    <property type="evidence" value="ECO:0007669"/>
    <property type="project" value="UniProtKB-EC"/>
</dbReference>
<name>A0AAN6YMT9_9PEZI</name>
<evidence type="ECO:0000256" key="10">
    <source>
        <dbReference type="ARBA" id="ARBA00023531"/>
    </source>
</evidence>
<dbReference type="GO" id="GO:0006099">
    <property type="term" value="P:tricarboxylic acid cycle"/>
    <property type="evidence" value="ECO:0007669"/>
    <property type="project" value="UniProtKB-KW"/>
</dbReference>
<protein>
    <recommendedName>
        <fullName evidence="5 11">Isocitrate lyase</fullName>
    </recommendedName>
</protein>
<evidence type="ECO:0000256" key="7">
    <source>
        <dbReference type="ARBA" id="ARBA00022532"/>
    </source>
</evidence>
<evidence type="ECO:0000256" key="8">
    <source>
        <dbReference type="ARBA" id="ARBA00022723"/>
    </source>
</evidence>
<feature type="binding site" evidence="13">
    <location>
        <begin position="216"/>
        <end position="217"/>
    </location>
    <ligand>
        <name>substrate</name>
    </ligand>
</feature>
<keyword evidence="8 14" id="KW-0479">Metal-binding</keyword>
<evidence type="ECO:0000256" key="2">
    <source>
        <dbReference type="ARBA" id="ARBA00004793"/>
    </source>
</evidence>
<reference evidence="15" key="1">
    <citation type="journal article" date="2023" name="Mol. Phylogenet. Evol.">
        <title>Genome-scale phylogeny and comparative genomics of the fungal order Sordariales.</title>
        <authorList>
            <person name="Hensen N."/>
            <person name="Bonometti L."/>
            <person name="Westerberg I."/>
            <person name="Brannstrom I.O."/>
            <person name="Guillou S."/>
            <person name="Cros-Aarteil S."/>
            <person name="Calhoun S."/>
            <person name="Haridas S."/>
            <person name="Kuo A."/>
            <person name="Mondo S."/>
            <person name="Pangilinan J."/>
            <person name="Riley R."/>
            <person name="LaButti K."/>
            <person name="Andreopoulos B."/>
            <person name="Lipzen A."/>
            <person name="Chen C."/>
            <person name="Yan M."/>
            <person name="Daum C."/>
            <person name="Ng V."/>
            <person name="Clum A."/>
            <person name="Steindorff A."/>
            <person name="Ohm R.A."/>
            <person name="Martin F."/>
            <person name="Silar P."/>
            <person name="Natvig D.O."/>
            <person name="Lalanne C."/>
            <person name="Gautier V."/>
            <person name="Ament-Velasquez S.L."/>
            <person name="Kruys A."/>
            <person name="Hutchinson M.I."/>
            <person name="Powell A.J."/>
            <person name="Barry K."/>
            <person name="Miller A.N."/>
            <person name="Grigoriev I.V."/>
            <person name="Debuchy R."/>
            <person name="Gladieux P."/>
            <person name="Hiltunen Thoren M."/>
            <person name="Johannesson H."/>
        </authorList>
    </citation>
    <scope>NUCLEOTIDE SEQUENCE</scope>
    <source>
        <strain evidence="15">PSN293</strain>
    </source>
</reference>
<dbReference type="PANTHER" id="PTHR21631">
    <property type="entry name" value="ISOCITRATE LYASE/MALATE SYNTHASE"/>
    <property type="match status" value="1"/>
</dbReference>
<comment type="subunit">
    <text evidence="4">Homotetramer.</text>
</comment>
<dbReference type="NCBIfam" id="TIGR01346">
    <property type="entry name" value="isocit_lyase"/>
    <property type="match status" value="1"/>
</dbReference>
<accession>A0AAN6YMT9</accession>
<comment type="catalytic activity">
    <reaction evidence="10">
        <text>D-threo-isocitrate = glyoxylate + succinate</text>
        <dbReference type="Rhea" id="RHEA:13245"/>
        <dbReference type="ChEBI" id="CHEBI:15562"/>
        <dbReference type="ChEBI" id="CHEBI:30031"/>
        <dbReference type="ChEBI" id="CHEBI:36655"/>
        <dbReference type="EC" id="4.1.3.1"/>
    </reaction>
</comment>
<dbReference type="Pfam" id="PF00463">
    <property type="entry name" value="ICL"/>
    <property type="match status" value="1"/>
</dbReference>
<evidence type="ECO:0000256" key="3">
    <source>
        <dbReference type="ARBA" id="ARBA00005704"/>
    </source>
</evidence>
<comment type="similarity">
    <text evidence="3 11">Belongs to the isocitrate lyase/PEP mutase superfamily. Isocitrate lyase family.</text>
</comment>
<dbReference type="InterPro" id="IPR015813">
    <property type="entry name" value="Pyrv/PenolPyrv_kinase-like_dom"/>
</dbReference>
<gene>
    <name evidence="15" type="ORF">QBC37DRAFT_108967</name>
</gene>
<keyword evidence="14" id="KW-0460">Magnesium</keyword>
<feature type="active site" description="Proton acceptor" evidence="12">
    <location>
        <position position="215"/>
    </location>
</feature>
<feature type="binding site" evidence="14">
    <location>
        <position position="177"/>
    </location>
    <ligand>
        <name>Mg(2+)</name>
        <dbReference type="ChEBI" id="CHEBI:18420"/>
    </ligand>
</feature>
<evidence type="ECO:0000256" key="5">
    <source>
        <dbReference type="ARBA" id="ARBA00017446"/>
    </source>
</evidence>
<evidence type="ECO:0000256" key="13">
    <source>
        <dbReference type="PIRSR" id="PIRSR001362-2"/>
    </source>
</evidence>
<keyword evidence="16" id="KW-1185">Reference proteome</keyword>
<dbReference type="SUPFAM" id="SSF51621">
    <property type="entry name" value="Phosphoenolpyruvate/pyruvate domain"/>
    <property type="match status" value="1"/>
</dbReference>
<evidence type="ECO:0000313" key="15">
    <source>
        <dbReference type="EMBL" id="KAK4219602.1"/>
    </source>
</evidence>
<organism evidence="15 16">
    <name type="scientific">Rhypophila decipiens</name>
    <dbReference type="NCBI Taxonomy" id="261697"/>
    <lineage>
        <taxon>Eukaryota</taxon>
        <taxon>Fungi</taxon>
        <taxon>Dikarya</taxon>
        <taxon>Ascomycota</taxon>
        <taxon>Pezizomycotina</taxon>
        <taxon>Sordariomycetes</taxon>
        <taxon>Sordariomycetidae</taxon>
        <taxon>Sordariales</taxon>
        <taxon>Naviculisporaceae</taxon>
        <taxon>Rhypophila</taxon>
    </lineage>
</organism>
<dbReference type="InterPro" id="IPR040442">
    <property type="entry name" value="Pyrv_kinase-like_dom_sf"/>
</dbReference>
<dbReference type="InterPro" id="IPR006254">
    <property type="entry name" value="Isocitrate_lyase"/>
</dbReference>
<evidence type="ECO:0000256" key="14">
    <source>
        <dbReference type="PIRSR" id="PIRSR001362-3"/>
    </source>
</evidence>
<dbReference type="InterPro" id="IPR018523">
    <property type="entry name" value="Isocitrate_lyase_ph_CS"/>
</dbReference>
<evidence type="ECO:0000256" key="6">
    <source>
        <dbReference type="ARBA" id="ARBA00022435"/>
    </source>
</evidence>
<comment type="cofactor">
    <cofactor evidence="14">
        <name>Mg(2+)</name>
        <dbReference type="ChEBI" id="CHEBI:18420"/>
    </cofactor>
    <text evidence="14">Can also use Mn(2+) ion.</text>
</comment>
<keyword evidence="9 11" id="KW-0456">Lyase</keyword>
<keyword evidence="6" id="KW-0329">Glyoxylate bypass</keyword>
<sequence>MAANNMLNPAVDASREDELFAQEVAEVKKWWSEPRWRYTKRPFTAEQIVNKRGNLKIQYPSDVLAKKLWNILENRFQNKDASYTYGCLEPTMVTQMAKYLDTVYVSGWQSSSTASSSDEPGPDLADYPYTTVPNKVSHLFMAQLFHDRKQRQERLSTPASQRSKLANVDYLRPIIADADTGHGGLTAVMKLTKLFIEKGAAGIHIEDQAPGTKKCGHMAGKVLVPISEHINRLVAIRAQADIMGSNLLAIARTDAEAATLITTTIDPRDHAFIMGSTNPDLQPLSELMMKAEREGKTGEQLQAIEDAWMASAKLKRFDDAVVDAILATGSNDAKARAQKYRDSVNGKMLSNREARAIARGILGRDIFFDWDAPRTREGYYRLQGGCDCSINRAIAYAPYCDAIWMESKLPDYKQAEEFAKGVHAVWPEQKLAYNLSPSFNWKTAMPREEQETYIRRLAKLGYCWQFITLAGLHTTALISDRFARAYSQIGMRAYGELVQEPEMELGVDVVKHQKWSGANYVDELQKMVTGGISSTSAMGKGVTEDQFH</sequence>